<evidence type="ECO:0000313" key="1">
    <source>
        <dbReference type="EMBL" id="QBP18455.1"/>
    </source>
</evidence>
<gene>
    <name evidence="1" type="ORF">ELX58_04745</name>
</gene>
<dbReference type="Proteomes" id="UP000294321">
    <property type="component" value="Chromosome"/>
</dbReference>
<dbReference type="RefSeq" id="WP_133442014.1">
    <property type="nucleotide sequence ID" value="NZ_CP034726.1"/>
</dbReference>
<sequence length="74" mass="9044">MVEDNEQNIHEIRKRNKELLKQGIETNPSIAIIAEKAHYEPAELTDFDRKYVQKWLKKRIDRYNKRHIDHMDNK</sequence>
<dbReference type="AlphaFoldDB" id="A0A4P6ZKW8"/>
<evidence type="ECO:0000313" key="2">
    <source>
        <dbReference type="Proteomes" id="UP000294321"/>
    </source>
</evidence>
<dbReference type="KEGG" id="lji:ELX58_04745"/>
<proteinExistence type="predicted"/>
<keyword evidence="2" id="KW-1185">Reference proteome</keyword>
<name>A0A4P6ZKW8_9LACO</name>
<accession>A0A4P6ZKW8</accession>
<dbReference type="EMBL" id="CP034726">
    <property type="protein sequence ID" value="QBP18455.1"/>
    <property type="molecule type" value="Genomic_DNA"/>
</dbReference>
<organism evidence="1 2">
    <name type="scientific">Acetilactobacillus jinshanensis</name>
    <dbReference type="NCBI Taxonomy" id="1720083"/>
    <lineage>
        <taxon>Bacteria</taxon>
        <taxon>Bacillati</taxon>
        <taxon>Bacillota</taxon>
        <taxon>Bacilli</taxon>
        <taxon>Lactobacillales</taxon>
        <taxon>Lactobacillaceae</taxon>
        <taxon>Acetilactobacillus</taxon>
    </lineage>
</organism>
<reference evidence="2" key="1">
    <citation type="submission" date="2018-12" db="EMBL/GenBank/DDBJ databases">
        <title>A new species of lactobacillus.</title>
        <authorList>
            <person name="Jian Y."/>
            <person name="Xin L."/>
            <person name="Hong Z.J."/>
            <person name="Ming L.Z."/>
            <person name="Hong X.Z."/>
        </authorList>
    </citation>
    <scope>NUCLEOTIDE SEQUENCE [LARGE SCALE GENOMIC DNA]</scope>
    <source>
        <strain evidence="2">HSLZ-75</strain>
    </source>
</reference>
<protein>
    <submittedName>
        <fullName evidence="1">Uncharacterized protein</fullName>
    </submittedName>
</protein>